<proteinExistence type="predicted"/>
<keyword evidence="1" id="KW-0812">Transmembrane</keyword>
<keyword evidence="1" id="KW-1133">Transmembrane helix</keyword>
<feature type="transmembrane region" description="Helical" evidence="1">
    <location>
        <begin position="20"/>
        <end position="36"/>
    </location>
</feature>
<keyword evidence="3" id="KW-1185">Reference proteome</keyword>
<name>A9HN46_GLUDA</name>
<dbReference type="EMBL" id="AM889285">
    <property type="protein sequence ID" value="CAP56391.1"/>
    <property type="molecule type" value="Genomic_DNA"/>
</dbReference>
<organism evidence="2 3">
    <name type="scientific">Gluconacetobacter diazotrophicus (strain ATCC 49037 / DSM 5601 / CCUG 37298 / CIP 103539 / LMG 7603 / PAl5)</name>
    <dbReference type="NCBI Taxonomy" id="272568"/>
    <lineage>
        <taxon>Bacteria</taxon>
        <taxon>Pseudomonadati</taxon>
        <taxon>Pseudomonadota</taxon>
        <taxon>Alphaproteobacteria</taxon>
        <taxon>Acetobacterales</taxon>
        <taxon>Acetobacteraceae</taxon>
        <taxon>Gluconacetobacter</taxon>
    </lineage>
</organism>
<gene>
    <name evidence="2" type="ordered locus">GDI2448</name>
</gene>
<protein>
    <submittedName>
        <fullName evidence="2">Uncharacterized protein</fullName>
    </submittedName>
</protein>
<reference evidence="2 3" key="1">
    <citation type="journal article" date="2009" name="BMC Genomics">
        <title>Complete genome sequence of the sugarcane nitrogen-fixing endophyte Gluconacetobacter diazotrophicus Pal5.</title>
        <authorList>
            <person name="Bertalan M."/>
            <person name="Albano R."/>
            <person name="Padua V."/>
            <person name="Rouws L."/>
            <person name="Rojas C."/>
            <person name="Hemerly A."/>
            <person name="Teixeira K."/>
            <person name="Schwab S."/>
            <person name="Araujo J."/>
            <person name="Oliveira A."/>
            <person name="Franca L."/>
            <person name="Magalhaes V."/>
            <person name="Alqueres S."/>
            <person name="Cardoso A."/>
            <person name="Almeida W."/>
            <person name="Loureiro M.M."/>
            <person name="Nogueira E."/>
            <person name="Cidade D."/>
            <person name="Oliveira D."/>
            <person name="Simao T."/>
            <person name="Macedo J."/>
            <person name="Valadao A."/>
            <person name="Dreschsel M."/>
            <person name="Freitas F."/>
            <person name="Vidal M."/>
            <person name="Guedes H."/>
            <person name="Rodrigues E."/>
            <person name="Meneses C."/>
            <person name="Brioso P."/>
            <person name="Pozzer L."/>
            <person name="Figueiredo D."/>
            <person name="Montano H."/>
            <person name="Junior J."/>
            <person name="Filho G."/>
            <person name="Flores V."/>
            <person name="Ferreira B."/>
            <person name="Branco A."/>
            <person name="Gonzalez P."/>
            <person name="Guillobel H."/>
            <person name="Lemos M."/>
            <person name="Seibel L."/>
            <person name="Macedo J."/>
            <person name="Alves-Ferreira M."/>
            <person name="Sachetto-Martins G."/>
            <person name="Coelho A."/>
            <person name="Santos E."/>
            <person name="Amaral G."/>
            <person name="Neves A."/>
            <person name="Pacheco A.B."/>
            <person name="Carvalho D."/>
            <person name="Lery L."/>
            <person name="Bisch P."/>
            <person name="Rossle S.C."/>
            <person name="Urmenyi T."/>
            <person name="Kruger W.V."/>
            <person name="Martins O."/>
            <person name="Baldani J.I."/>
            <person name="Ferreira P.C."/>
        </authorList>
    </citation>
    <scope>NUCLEOTIDE SEQUENCE [LARGE SCALE GENOMIC DNA]</scope>
    <source>
        <strain evidence="3">ATCC 49037 / DSM 5601 / CCUG 37298 / CIP 103539 / LMG 7603 / PAl5</strain>
    </source>
</reference>
<dbReference type="Proteomes" id="UP000001176">
    <property type="component" value="Chromosome"/>
</dbReference>
<dbReference type="KEGG" id="gdi:GDI2448"/>
<evidence type="ECO:0000313" key="3">
    <source>
        <dbReference type="Proteomes" id="UP000001176"/>
    </source>
</evidence>
<accession>A9HN46</accession>
<dbReference type="AlphaFoldDB" id="A9HN46"/>
<sequence length="37" mass="4447">MAIYSFYKYSKQYVNNFTPFMIRYPVLHGISLSLLIK</sequence>
<keyword evidence="1" id="KW-0472">Membrane</keyword>
<evidence type="ECO:0000256" key="1">
    <source>
        <dbReference type="SAM" id="Phobius"/>
    </source>
</evidence>
<evidence type="ECO:0000313" key="2">
    <source>
        <dbReference type="EMBL" id="CAP56391.1"/>
    </source>
</evidence>